<dbReference type="PATRIC" id="fig|50340.43.peg.3923"/>
<dbReference type="InterPro" id="IPR025392">
    <property type="entry name" value="DUF4124"/>
</dbReference>
<comment type="caution">
    <text evidence="4">The sequence shown here is derived from an EMBL/GenBank/DDBJ whole genome shotgun (WGS) entry which is preliminary data.</text>
</comment>
<keyword evidence="5" id="KW-1185">Reference proteome</keyword>
<sequence precursor="true">MSGSFIRVLGLALSLVTLPAAAEVYTYIDSQGNRVFTDQPHKGATRVPLAPSNRMSAHPRSQAATPATSKASPSPGPIFHYQMVRVLVPAPDATVRSAEGNLIVSVTSEPGLQPGHGYRLLLDGKPTGAAGTSPVFALENIDRGTHQLAVEILDEQGRIAERTANQPFHMVRMSLSQKRQARPCQTADYGQRPECPLADKPEEEKSGILPFL</sequence>
<feature type="compositionally biased region" description="Basic and acidic residues" evidence="1">
    <location>
        <begin position="197"/>
        <end position="206"/>
    </location>
</feature>
<feature type="chain" id="PRO_5005861290" description="DUF4124 domain-containing protein" evidence="2">
    <location>
        <begin position="23"/>
        <end position="212"/>
    </location>
</feature>
<feature type="region of interest" description="Disordered" evidence="1">
    <location>
        <begin position="176"/>
        <end position="212"/>
    </location>
</feature>
<dbReference type="OrthoDB" id="6366673at2"/>
<gene>
    <name evidence="4" type="ORF">PF66_01040</name>
</gene>
<feature type="signal peptide" evidence="2">
    <location>
        <begin position="1"/>
        <end position="22"/>
    </location>
</feature>
<reference evidence="4 5" key="1">
    <citation type="journal article" date="2015" name="PLoS ONE">
        <title>Rice-Infecting Pseudomonas Genomes Are Highly Accessorized and Harbor Multiple Putative Virulence Mechanisms to Cause Sheath Brown Rot.</title>
        <authorList>
            <person name="Quibod I.L."/>
            <person name="Grande G."/>
            <person name="Oreiro E.G."/>
            <person name="Borja F.N."/>
            <person name="Dossa G.S."/>
            <person name="Mauleon R."/>
            <person name="Cruz C.V."/>
            <person name="Oliva R."/>
        </authorList>
    </citation>
    <scope>NUCLEOTIDE SEQUENCE [LARGE SCALE GENOMIC DNA]</scope>
    <source>
        <strain evidence="4 5">IRRI 6609</strain>
    </source>
</reference>
<feature type="compositionally biased region" description="Low complexity" evidence="1">
    <location>
        <begin position="61"/>
        <end position="73"/>
    </location>
</feature>
<dbReference type="Proteomes" id="UP000037931">
    <property type="component" value="Unassembled WGS sequence"/>
</dbReference>
<dbReference type="EMBL" id="JSYZ01000003">
    <property type="protein sequence ID" value="KPA92361.1"/>
    <property type="molecule type" value="Genomic_DNA"/>
</dbReference>
<evidence type="ECO:0000259" key="3">
    <source>
        <dbReference type="Pfam" id="PF13511"/>
    </source>
</evidence>
<dbReference type="RefSeq" id="WP_054062058.1">
    <property type="nucleotide sequence ID" value="NZ_JSYZ01000003.1"/>
</dbReference>
<dbReference type="Pfam" id="PF13511">
    <property type="entry name" value="DUF4124"/>
    <property type="match status" value="1"/>
</dbReference>
<dbReference type="AlphaFoldDB" id="A0A0N0VKL8"/>
<evidence type="ECO:0000313" key="5">
    <source>
        <dbReference type="Proteomes" id="UP000037931"/>
    </source>
</evidence>
<dbReference type="STRING" id="50340.PF66_01040"/>
<feature type="domain" description="DUF4124" evidence="3">
    <location>
        <begin position="11"/>
        <end position="65"/>
    </location>
</feature>
<accession>A0A0N0VKL8</accession>
<evidence type="ECO:0000313" key="4">
    <source>
        <dbReference type="EMBL" id="KPA92361.1"/>
    </source>
</evidence>
<protein>
    <recommendedName>
        <fullName evidence="3">DUF4124 domain-containing protein</fullName>
    </recommendedName>
</protein>
<evidence type="ECO:0000256" key="2">
    <source>
        <dbReference type="SAM" id="SignalP"/>
    </source>
</evidence>
<evidence type="ECO:0000256" key="1">
    <source>
        <dbReference type="SAM" id="MobiDB-lite"/>
    </source>
</evidence>
<organism evidence="4 5">
    <name type="scientific">Pseudomonas asplenii</name>
    <dbReference type="NCBI Taxonomy" id="53407"/>
    <lineage>
        <taxon>Bacteria</taxon>
        <taxon>Pseudomonadati</taxon>
        <taxon>Pseudomonadota</taxon>
        <taxon>Gammaproteobacteria</taxon>
        <taxon>Pseudomonadales</taxon>
        <taxon>Pseudomonadaceae</taxon>
        <taxon>Pseudomonas</taxon>
    </lineage>
</organism>
<feature type="region of interest" description="Disordered" evidence="1">
    <location>
        <begin position="37"/>
        <end position="74"/>
    </location>
</feature>
<keyword evidence="2" id="KW-0732">Signal</keyword>
<proteinExistence type="predicted"/>
<name>A0A0N0VKL8_9PSED</name>